<dbReference type="Pfam" id="PF01799">
    <property type="entry name" value="Fer2_2"/>
    <property type="match status" value="1"/>
</dbReference>
<dbReference type="GO" id="GO:0016491">
    <property type="term" value="F:oxidoreductase activity"/>
    <property type="evidence" value="ECO:0007669"/>
    <property type="project" value="UniProtKB-KW"/>
</dbReference>
<dbReference type="InterPro" id="IPR006058">
    <property type="entry name" value="2Fe2S_fd_BS"/>
</dbReference>
<gene>
    <name evidence="8" type="ORF">TM51_13312</name>
</gene>
<dbReference type="PANTHER" id="PTHR44379">
    <property type="entry name" value="OXIDOREDUCTASE WITH IRON-SULFUR SUBUNIT"/>
    <property type="match status" value="1"/>
</dbReference>
<dbReference type="Gene3D" id="3.10.20.30">
    <property type="match status" value="1"/>
</dbReference>
<dbReference type="InterPro" id="IPR036010">
    <property type="entry name" value="2Fe-2S_ferredoxin-like_sf"/>
</dbReference>
<dbReference type="Proteomes" id="UP000014184">
    <property type="component" value="Unassembled WGS sequence"/>
</dbReference>
<dbReference type="RefSeq" id="WP_011293009.1">
    <property type="nucleotide sequence ID" value="NZ_AOSG01000079.1"/>
</dbReference>
<comment type="caution">
    <text evidence="8">The sequence shown here is derived from an EMBL/GenBank/DDBJ whole genome shotgun (WGS) entry which is preliminary data.</text>
</comment>
<dbReference type="PROSITE" id="PS00197">
    <property type="entry name" value="2FE2S_FER_1"/>
    <property type="match status" value="1"/>
</dbReference>
<dbReference type="PANTHER" id="PTHR44379:SF5">
    <property type="entry name" value="OXIDOREDUCTASE WITH IRON-SULFUR SUBUNIT"/>
    <property type="match status" value="1"/>
</dbReference>
<evidence type="ECO:0000256" key="4">
    <source>
        <dbReference type="ARBA" id="ARBA00023004"/>
    </source>
</evidence>
<keyword evidence="4" id="KW-0408">Iron</keyword>
<dbReference type="Gene3D" id="1.10.150.120">
    <property type="entry name" value="[2Fe-2S]-binding domain"/>
    <property type="match status" value="1"/>
</dbReference>
<organism evidence="8 9">
    <name type="scientific">Thermobifida fusca TM51</name>
    <dbReference type="NCBI Taxonomy" id="1169414"/>
    <lineage>
        <taxon>Bacteria</taxon>
        <taxon>Bacillati</taxon>
        <taxon>Actinomycetota</taxon>
        <taxon>Actinomycetes</taxon>
        <taxon>Streptosporangiales</taxon>
        <taxon>Nocardiopsidaceae</taxon>
        <taxon>Thermobifida</taxon>
    </lineage>
</organism>
<evidence type="ECO:0000256" key="2">
    <source>
        <dbReference type="ARBA" id="ARBA00022723"/>
    </source>
</evidence>
<evidence type="ECO:0000256" key="3">
    <source>
        <dbReference type="ARBA" id="ARBA00023002"/>
    </source>
</evidence>
<keyword evidence="2" id="KW-0479">Metal-binding</keyword>
<protein>
    <submittedName>
        <fullName evidence="8">Carbon monoxide dehydrogenase</fullName>
    </submittedName>
</protein>
<keyword evidence="5" id="KW-0411">Iron-sulfur</keyword>
<reference evidence="8 9" key="1">
    <citation type="journal article" date="2013" name="Genome Announc.">
        <title>Draft Genome Sequence of the Lignocellulose Decomposer Thermobifida fusca Strain TM51.</title>
        <authorList>
            <person name="Toth A."/>
            <person name="Barna T."/>
            <person name="Nagy I."/>
            <person name="Horvath B."/>
            <person name="Nagy I."/>
            <person name="Tancsics A."/>
            <person name="Kriszt B."/>
            <person name="Baka E."/>
            <person name="Fekete C."/>
            <person name="Kukolya J."/>
        </authorList>
    </citation>
    <scope>NUCLEOTIDE SEQUENCE [LARGE SCALE GENOMIC DNA]</scope>
    <source>
        <strain evidence="8 9">TM51</strain>
    </source>
</reference>
<dbReference type="SUPFAM" id="SSF54292">
    <property type="entry name" value="2Fe-2S ferredoxin-like"/>
    <property type="match status" value="1"/>
</dbReference>
<evidence type="ECO:0000256" key="5">
    <source>
        <dbReference type="ARBA" id="ARBA00023014"/>
    </source>
</evidence>
<dbReference type="Pfam" id="PF00111">
    <property type="entry name" value="Fer2"/>
    <property type="match status" value="1"/>
</dbReference>
<dbReference type="InterPro" id="IPR001041">
    <property type="entry name" value="2Fe-2S_ferredoxin-type"/>
</dbReference>
<proteinExistence type="predicted"/>
<evidence type="ECO:0000313" key="9">
    <source>
        <dbReference type="Proteomes" id="UP000014184"/>
    </source>
</evidence>
<evidence type="ECO:0000256" key="1">
    <source>
        <dbReference type="ARBA" id="ARBA00022714"/>
    </source>
</evidence>
<dbReference type="GO" id="GO:0051537">
    <property type="term" value="F:2 iron, 2 sulfur cluster binding"/>
    <property type="evidence" value="ECO:0007669"/>
    <property type="project" value="UniProtKB-KW"/>
</dbReference>
<name>A0A9P2WPI6_THEFU</name>
<feature type="domain" description="2Fe-2S ferredoxin-type" evidence="6">
    <location>
        <begin position="6"/>
        <end position="58"/>
    </location>
</feature>
<feature type="domain" description="[2Fe-2S]-binding" evidence="7">
    <location>
        <begin position="73"/>
        <end position="144"/>
    </location>
</feature>
<keyword evidence="1" id="KW-0001">2Fe-2S</keyword>
<evidence type="ECO:0000259" key="6">
    <source>
        <dbReference type="Pfam" id="PF00111"/>
    </source>
</evidence>
<dbReference type="InterPro" id="IPR036884">
    <property type="entry name" value="2Fe-2S-bd_dom_sf"/>
</dbReference>
<sequence length="165" mass="17345">MPGIGVTVDGTRYEDEVDACLPLSQYLRERKSGGIPVDCPTAECGACLVLVDGVAVKSCLMLAVQTDGCTVTTVDGLADDATAHSLQKAFRRHVRRCTRCRPGLVVAAVELLRGCSSPSEQEIHEGLSGVRCPCGSDADIVRAVCEAADAVQDADTQLPETRVVG</sequence>
<keyword evidence="9" id="KW-1185">Reference proteome</keyword>
<dbReference type="GO" id="GO:0046872">
    <property type="term" value="F:metal ion binding"/>
    <property type="evidence" value="ECO:0007669"/>
    <property type="project" value="UniProtKB-KW"/>
</dbReference>
<dbReference type="InterPro" id="IPR002888">
    <property type="entry name" value="2Fe-2S-bd"/>
</dbReference>
<dbReference type="InterPro" id="IPR051452">
    <property type="entry name" value="Diverse_Oxidoreductases"/>
</dbReference>
<dbReference type="InterPro" id="IPR012675">
    <property type="entry name" value="Beta-grasp_dom_sf"/>
</dbReference>
<dbReference type="EMBL" id="AOSG01000079">
    <property type="protein sequence ID" value="EOR70320.1"/>
    <property type="molecule type" value="Genomic_DNA"/>
</dbReference>
<keyword evidence="3" id="KW-0560">Oxidoreductase</keyword>
<dbReference type="AlphaFoldDB" id="A0A9P2WPI6"/>
<evidence type="ECO:0000259" key="7">
    <source>
        <dbReference type="Pfam" id="PF01799"/>
    </source>
</evidence>
<evidence type="ECO:0000313" key="8">
    <source>
        <dbReference type="EMBL" id="EOR70320.1"/>
    </source>
</evidence>
<accession>A0A9P2WPI6</accession>
<dbReference type="SUPFAM" id="SSF47741">
    <property type="entry name" value="CO dehydrogenase ISP C-domain like"/>
    <property type="match status" value="1"/>
</dbReference>